<feature type="domain" description="AntA/AntB antirepressor" evidence="1">
    <location>
        <begin position="26"/>
        <end position="95"/>
    </location>
</feature>
<evidence type="ECO:0000313" key="3">
    <source>
        <dbReference type="Proteomes" id="UP001339883"/>
    </source>
</evidence>
<evidence type="ECO:0000259" key="1">
    <source>
        <dbReference type="Pfam" id="PF08346"/>
    </source>
</evidence>
<gene>
    <name evidence="2" type="ORF">I2F25_02735</name>
</gene>
<dbReference type="InterPro" id="IPR013557">
    <property type="entry name" value="AntA/B_antirep"/>
</dbReference>
<dbReference type="EMBL" id="VTDN01000002">
    <property type="protein sequence ID" value="MEB5475983.1"/>
    <property type="molecule type" value="Genomic_DNA"/>
</dbReference>
<proteinExistence type="predicted"/>
<organism evidence="2 3">
    <name type="scientific">Acinetobacter pollinis</name>
    <dbReference type="NCBI Taxonomy" id="2605270"/>
    <lineage>
        <taxon>Bacteria</taxon>
        <taxon>Pseudomonadati</taxon>
        <taxon>Pseudomonadota</taxon>
        <taxon>Gammaproteobacteria</taxon>
        <taxon>Moraxellales</taxon>
        <taxon>Moraxellaceae</taxon>
        <taxon>Acinetobacter</taxon>
    </lineage>
</organism>
<sequence>MNAIVNFNESKPFIEVKLNGKLQLGVDARELHTMLEVKGDFTHWIKRRISQCKFEENFDYIVFVKNDGNLKGGRPTTEYIISVDMAKHLGMMERNSKGHEIRKYYIEQENIARDALSGLQVEIGKLTALADQWTATLSNAGHILSVGGKKIKPKILTKLNELVQQAQHKLDFDESN</sequence>
<accession>A0ABU6DSU9</accession>
<reference evidence="2 3" key="1">
    <citation type="submission" date="2019-08" db="EMBL/GenBank/DDBJ databases">
        <title>Five species of Acinetobacter isolated from floral nectar and animal pollinators.</title>
        <authorList>
            <person name="Hendry T.A."/>
        </authorList>
    </citation>
    <scope>NUCLEOTIDE SEQUENCE [LARGE SCALE GENOMIC DNA]</scope>
    <source>
        <strain evidence="2 3">MD18.27</strain>
    </source>
</reference>
<protein>
    <submittedName>
        <fullName evidence="2">AntA/AntB antirepressor family protein</fullName>
    </submittedName>
</protein>
<name>A0ABU6DSU9_9GAMM</name>
<dbReference type="Proteomes" id="UP001339883">
    <property type="component" value="Unassembled WGS sequence"/>
</dbReference>
<comment type="caution">
    <text evidence="2">The sequence shown here is derived from an EMBL/GenBank/DDBJ whole genome shotgun (WGS) entry which is preliminary data.</text>
</comment>
<dbReference type="RefSeq" id="WP_196337957.1">
    <property type="nucleotide sequence ID" value="NZ_VTDN01000002.1"/>
</dbReference>
<dbReference type="PANTHER" id="PTHR36180:SF1">
    <property type="entry name" value="ANTA_ANTB ANTIREPRESSOR DOMAIN-CONTAINING PROTEIN"/>
    <property type="match status" value="1"/>
</dbReference>
<dbReference type="PANTHER" id="PTHR36180">
    <property type="entry name" value="DNA-BINDING PROTEIN-RELATED-RELATED"/>
    <property type="match status" value="1"/>
</dbReference>
<dbReference type="Pfam" id="PF08346">
    <property type="entry name" value="AntA"/>
    <property type="match status" value="1"/>
</dbReference>
<keyword evidence="3" id="KW-1185">Reference proteome</keyword>
<evidence type="ECO:0000313" key="2">
    <source>
        <dbReference type="EMBL" id="MEB5475983.1"/>
    </source>
</evidence>